<evidence type="ECO:0000256" key="3">
    <source>
        <dbReference type="ARBA" id="ARBA00022801"/>
    </source>
</evidence>
<dbReference type="EMBL" id="JAACNO010002745">
    <property type="protein sequence ID" value="KAF4131193.1"/>
    <property type="molecule type" value="Genomic_DNA"/>
</dbReference>
<comment type="caution">
    <text evidence="5">The sequence shown here is derived from an EMBL/GenBank/DDBJ whole genome shotgun (WGS) entry which is preliminary data.</text>
</comment>
<accession>A0A8S9TT94</accession>
<evidence type="ECO:0000256" key="2">
    <source>
        <dbReference type="ARBA" id="ARBA00022670"/>
    </source>
</evidence>
<dbReference type="GO" id="GO:0008234">
    <property type="term" value="F:cysteine-type peptidase activity"/>
    <property type="evidence" value="ECO:0007669"/>
    <property type="project" value="InterPro"/>
</dbReference>
<dbReference type="Pfam" id="PF02902">
    <property type="entry name" value="Peptidase_C48"/>
    <property type="match status" value="1"/>
</dbReference>
<evidence type="ECO:0000256" key="1">
    <source>
        <dbReference type="ARBA" id="ARBA00005234"/>
    </source>
</evidence>
<sequence length="195" mass="21882">ERAHLSTRAGSIHIRIYAYSQDTPQPKGLLPRIICSAAISDIEMKEEINEEDAVYVARWDTHGYATVDQLKDMTLIIDAREATDKKKAAATHGAFHSAVTRQIGVVSRGCCHWMSFFIDLSSSDATCTLFDSMQSNASYDALERTVQASIISQLGQSQISFERWTQCKQQDGHSCGIWSLFFLEFILTEHPWADS</sequence>
<dbReference type="AlphaFoldDB" id="A0A8S9TT94"/>
<keyword evidence="3" id="KW-0378">Hydrolase</keyword>
<dbReference type="GO" id="GO:0006508">
    <property type="term" value="P:proteolysis"/>
    <property type="evidence" value="ECO:0007669"/>
    <property type="project" value="UniProtKB-KW"/>
</dbReference>
<organism evidence="5 6">
    <name type="scientific">Phytophthora infestans</name>
    <name type="common">Potato late blight agent</name>
    <name type="synonym">Botrytis infestans</name>
    <dbReference type="NCBI Taxonomy" id="4787"/>
    <lineage>
        <taxon>Eukaryota</taxon>
        <taxon>Sar</taxon>
        <taxon>Stramenopiles</taxon>
        <taxon>Oomycota</taxon>
        <taxon>Peronosporomycetes</taxon>
        <taxon>Peronosporales</taxon>
        <taxon>Peronosporaceae</taxon>
        <taxon>Phytophthora</taxon>
    </lineage>
</organism>
<gene>
    <name evidence="5" type="ORF">GN958_ATG19628</name>
</gene>
<feature type="non-terminal residue" evidence="5">
    <location>
        <position position="1"/>
    </location>
</feature>
<name>A0A8S9TT94_PHYIN</name>
<protein>
    <submittedName>
        <fullName evidence="5">Ulp1 protease family C-terminal catalytic domain-containing protein</fullName>
    </submittedName>
</protein>
<evidence type="ECO:0000259" key="4">
    <source>
        <dbReference type="Pfam" id="PF02902"/>
    </source>
</evidence>
<comment type="similarity">
    <text evidence="1">Belongs to the peptidase C48 family.</text>
</comment>
<reference evidence="5" key="1">
    <citation type="submission" date="2020-03" db="EMBL/GenBank/DDBJ databases">
        <title>Hybrid Assembly of Korean Phytophthora infestans isolates.</title>
        <authorList>
            <person name="Prokchorchik M."/>
            <person name="Lee Y."/>
            <person name="Seo J."/>
            <person name="Cho J.-H."/>
            <person name="Park Y.-E."/>
            <person name="Jang D.-C."/>
            <person name="Im J.-S."/>
            <person name="Choi J.-G."/>
            <person name="Park H.-J."/>
            <person name="Lee G.-B."/>
            <person name="Lee Y.-G."/>
            <person name="Hong S.-Y."/>
            <person name="Cho K."/>
            <person name="Sohn K.H."/>
        </authorList>
    </citation>
    <scope>NUCLEOTIDE SEQUENCE</scope>
    <source>
        <strain evidence="5">KR_2_A2</strain>
    </source>
</reference>
<evidence type="ECO:0000313" key="5">
    <source>
        <dbReference type="EMBL" id="KAF4131193.1"/>
    </source>
</evidence>
<dbReference type="InterPro" id="IPR038765">
    <property type="entry name" value="Papain-like_cys_pep_sf"/>
</dbReference>
<evidence type="ECO:0000313" key="6">
    <source>
        <dbReference type="Proteomes" id="UP000704712"/>
    </source>
</evidence>
<dbReference type="SUPFAM" id="SSF54001">
    <property type="entry name" value="Cysteine proteinases"/>
    <property type="match status" value="1"/>
</dbReference>
<keyword evidence="2 5" id="KW-0645">Protease</keyword>
<dbReference type="Gene3D" id="3.40.395.10">
    <property type="entry name" value="Adenoviral Proteinase, Chain A"/>
    <property type="match status" value="1"/>
</dbReference>
<feature type="domain" description="Ubiquitin-like protease family profile" evidence="4">
    <location>
        <begin position="109"/>
        <end position="191"/>
    </location>
</feature>
<proteinExistence type="inferred from homology"/>
<dbReference type="InterPro" id="IPR003653">
    <property type="entry name" value="Peptidase_C48_C"/>
</dbReference>
<dbReference type="Proteomes" id="UP000704712">
    <property type="component" value="Unassembled WGS sequence"/>
</dbReference>